<dbReference type="Proteomes" id="UP000887569">
    <property type="component" value="Unplaced"/>
</dbReference>
<name>A0A915BQA9_PARUN</name>
<organism evidence="2 3">
    <name type="scientific">Parascaris univalens</name>
    <name type="common">Nematode worm</name>
    <dbReference type="NCBI Taxonomy" id="6257"/>
    <lineage>
        <taxon>Eukaryota</taxon>
        <taxon>Metazoa</taxon>
        <taxon>Ecdysozoa</taxon>
        <taxon>Nematoda</taxon>
        <taxon>Chromadorea</taxon>
        <taxon>Rhabditida</taxon>
        <taxon>Spirurina</taxon>
        <taxon>Ascaridomorpha</taxon>
        <taxon>Ascaridoidea</taxon>
        <taxon>Ascarididae</taxon>
        <taxon>Parascaris</taxon>
    </lineage>
</organism>
<evidence type="ECO:0000313" key="2">
    <source>
        <dbReference type="Proteomes" id="UP000887569"/>
    </source>
</evidence>
<dbReference type="AlphaFoldDB" id="A0A915BQA9"/>
<proteinExistence type="predicted"/>
<reference evidence="3" key="1">
    <citation type="submission" date="2022-11" db="UniProtKB">
        <authorList>
            <consortium name="WormBaseParasite"/>
        </authorList>
    </citation>
    <scope>IDENTIFICATION</scope>
</reference>
<protein>
    <submittedName>
        <fullName evidence="3">Uncharacterized protein</fullName>
    </submittedName>
</protein>
<feature type="region of interest" description="Disordered" evidence="1">
    <location>
        <begin position="1"/>
        <end position="51"/>
    </location>
</feature>
<evidence type="ECO:0000256" key="1">
    <source>
        <dbReference type="SAM" id="MobiDB-lite"/>
    </source>
</evidence>
<accession>A0A915BQA9</accession>
<feature type="compositionally biased region" description="Low complexity" evidence="1">
    <location>
        <begin position="8"/>
        <end position="29"/>
    </location>
</feature>
<dbReference type="WBParaSite" id="PgR049_g020_t01">
    <property type="protein sequence ID" value="PgR049_g020_t01"/>
    <property type="gene ID" value="PgR049_g020"/>
</dbReference>
<sequence length="76" mass="8108">MAGWMRYSKSSTSTTTSSSSVSSLSSRSTRGSRKGSRSVESDSDSPPSYAVVEDRHGNLVSKALNVSLLSDCLCRE</sequence>
<evidence type="ECO:0000313" key="3">
    <source>
        <dbReference type="WBParaSite" id="PgR049_g020_t01"/>
    </source>
</evidence>
<keyword evidence="2" id="KW-1185">Reference proteome</keyword>